<reference evidence="2" key="1">
    <citation type="submission" date="2024-04" db="EMBL/GenBank/DDBJ databases">
        <authorList>
            <consortium name="Molecular Ecology Group"/>
        </authorList>
    </citation>
    <scope>NUCLEOTIDE SEQUENCE</scope>
</reference>
<organism evidence="2 3">
    <name type="scientific">Lasius platythorax</name>
    <dbReference type="NCBI Taxonomy" id="488582"/>
    <lineage>
        <taxon>Eukaryota</taxon>
        <taxon>Metazoa</taxon>
        <taxon>Ecdysozoa</taxon>
        <taxon>Arthropoda</taxon>
        <taxon>Hexapoda</taxon>
        <taxon>Insecta</taxon>
        <taxon>Pterygota</taxon>
        <taxon>Neoptera</taxon>
        <taxon>Endopterygota</taxon>
        <taxon>Hymenoptera</taxon>
        <taxon>Apocrita</taxon>
        <taxon>Aculeata</taxon>
        <taxon>Formicoidea</taxon>
        <taxon>Formicidae</taxon>
        <taxon>Formicinae</taxon>
        <taxon>Lasius</taxon>
        <taxon>Lasius</taxon>
    </lineage>
</organism>
<name>A0AAV2NU15_9HYME</name>
<sequence>MVCLTTCLHGVNKVYKEDAGDGAATGNIFCSGEQITERDVTTTPRETRARRWAKPTPTQIHGIGIERSASRRRLVSPPRTAPRPFLIARSPAAKKVTKRQLMQRLLTLGPQRRKGKETGAPSGAAGRDSSVHVKRAQGRVKEVADRPRSYLLNVPKFGARPCDHFEGVFSFAFSTTCYSLQSSKIFCSVAHVRKKKKLDVTVTS</sequence>
<dbReference type="Proteomes" id="UP001497644">
    <property type="component" value="Chromosome 4"/>
</dbReference>
<gene>
    <name evidence="2" type="ORF">LPLAT_LOCUS9395</name>
</gene>
<evidence type="ECO:0000313" key="2">
    <source>
        <dbReference type="EMBL" id="CAL1683717.1"/>
    </source>
</evidence>
<evidence type="ECO:0000313" key="3">
    <source>
        <dbReference type="Proteomes" id="UP001497644"/>
    </source>
</evidence>
<dbReference type="AlphaFoldDB" id="A0AAV2NU15"/>
<keyword evidence="3" id="KW-1185">Reference proteome</keyword>
<accession>A0AAV2NU15</accession>
<protein>
    <submittedName>
        <fullName evidence="2">Uncharacterized protein</fullName>
    </submittedName>
</protein>
<proteinExistence type="predicted"/>
<evidence type="ECO:0000256" key="1">
    <source>
        <dbReference type="SAM" id="MobiDB-lite"/>
    </source>
</evidence>
<dbReference type="EMBL" id="OZ034827">
    <property type="protein sequence ID" value="CAL1683717.1"/>
    <property type="molecule type" value="Genomic_DNA"/>
</dbReference>
<feature type="region of interest" description="Disordered" evidence="1">
    <location>
        <begin position="105"/>
        <end position="139"/>
    </location>
</feature>